<dbReference type="RefSeq" id="WP_283741686.1">
    <property type="nucleotide sequence ID" value="NZ_JASJEV010000011.1"/>
</dbReference>
<evidence type="ECO:0000256" key="7">
    <source>
        <dbReference type="SAM" id="SignalP"/>
    </source>
</evidence>
<dbReference type="InterPro" id="IPR001563">
    <property type="entry name" value="Peptidase_S10"/>
</dbReference>
<feature type="region of interest" description="Disordered" evidence="6">
    <location>
        <begin position="24"/>
        <end position="53"/>
    </location>
</feature>
<reference evidence="8 9" key="1">
    <citation type="submission" date="2023-05" db="EMBL/GenBank/DDBJ databases">
        <title>Chelatococcus sp. nov., a moderately thermophilic bacterium isolated from hot spring microbial mat.</title>
        <authorList>
            <person name="Hu C.-J."/>
            <person name="Li W.-J."/>
        </authorList>
    </citation>
    <scope>NUCLEOTIDE SEQUENCE [LARGE SCALE GENOMIC DNA]</scope>
    <source>
        <strain evidence="8 9">SYSU G07232</strain>
    </source>
</reference>
<evidence type="ECO:0000256" key="4">
    <source>
        <dbReference type="ARBA" id="ARBA00022801"/>
    </source>
</evidence>
<feature type="chain" id="PRO_5047295620" evidence="7">
    <location>
        <begin position="24"/>
        <end position="517"/>
    </location>
</feature>
<evidence type="ECO:0000313" key="9">
    <source>
        <dbReference type="Proteomes" id="UP001321492"/>
    </source>
</evidence>
<evidence type="ECO:0000313" key="8">
    <source>
        <dbReference type="EMBL" id="MDJ1159688.1"/>
    </source>
</evidence>
<evidence type="ECO:0000256" key="6">
    <source>
        <dbReference type="SAM" id="MobiDB-lite"/>
    </source>
</evidence>
<dbReference type="InterPro" id="IPR029058">
    <property type="entry name" value="AB_hydrolase_fold"/>
</dbReference>
<keyword evidence="9" id="KW-1185">Reference proteome</keyword>
<protein>
    <submittedName>
        <fullName evidence="8">Peptidase S10</fullName>
    </submittedName>
</protein>
<comment type="caution">
    <text evidence="8">The sequence shown here is derived from an EMBL/GenBank/DDBJ whole genome shotgun (WGS) entry which is preliminary data.</text>
</comment>
<dbReference type="Proteomes" id="UP001321492">
    <property type="component" value="Unassembled WGS sequence"/>
</dbReference>
<keyword evidence="5" id="KW-0325">Glycoprotein</keyword>
<dbReference type="InterPro" id="IPR018202">
    <property type="entry name" value="Ser_caboxypep_ser_AS"/>
</dbReference>
<dbReference type="PANTHER" id="PTHR11802">
    <property type="entry name" value="SERINE PROTEASE FAMILY S10 SERINE CARBOXYPEPTIDASE"/>
    <property type="match status" value="1"/>
</dbReference>
<keyword evidence="3 7" id="KW-0732">Signal</keyword>
<organism evidence="8 9">
    <name type="scientific">Chelatococcus albus</name>
    <dbReference type="NCBI Taxonomy" id="3047466"/>
    <lineage>
        <taxon>Bacteria</taxon>
        <taxon>Pseudomonadati</taxon>
        <taxon>Pseudomonadota</taxon>
        <taxon>Alphaproteobacteria</taxon>
        <taxon>Hyphomicrobiales</taxon>
        <taxon>Chelatococcaceae</taxon>
        <taxon>Chelatococcus</taxon>
    </lineage>
</organism>
<evidence type="ECO:0000256" key="5">
    <source>
        <dbReference type="ARBA" id="ARBA00023180"/>
    </source>
</evidence>
<keyword evidence="1" id="KW-0121">Carboxypeptidase</keyword>
<feature type="signal peptide" evidence="7">
    <location>
        <begin position="1"/>
        <end position="23"/>
    </location>
</feature>
<evidence type="ECO:0000256" key="2">
    <source>
        <dbReference type="ARBA" id="ARBA00022670"/>
    </source>
</evidence>
<gene>
    <name evidence="8" type="ORF">QNA08_15800</name>
</gene>
<dbReference type="Gene3D" id="3.40.50.1820">
    <property type="entry name" value="alpha/beta hydrolase"/>
    <property type="match status" value="1"/>
</dbReference>
<dbReference type="SUPFAM" id="SSF53474">
    <property type="entry name" value="alpha/beta-Hydrolases"/>
    <property type="match status" value="1"/>
</dbReference>
<keyword evidence="2" id="KW-0645">Protease</keyword>
<dbReference type="PROSITE" id="PS00131">
    <property type="entry name" value="CARBOXYPEPT_SER_SER"/>
    <property type="match status" value="1"/>
</dbReference>
<dbReference type="Pfam" id="PF00450">
    <property type="entry name" value="Peptidase_S10"/>
    <property type="match status" value="1"/>
</dbReference>
<dbReference type="PANTHER" id="PTHR11802:SF3">
    <property type="entry name" value="RETINOID-INDUCIBLE SERINE CARBOXYPEPTIDASE"/>
    <property type="match status" value="1"/>
</dbReference>
<dbReference type="EMBL" id="JASJEV010000011">
    <property type="protein sequence ID" value="MDJ1159688.1"/>
    <property type="molecule type" value="Genomic_DNA"/>
</dbReference>
<sequence length="517" mass="55629">MKGTVASSLAFVLCLGLAAPAAAQRGEPDGGAEQQTAQAGRPERREPAANDLQRLPAPVTAKHVLEAGGRILRYAATAGSLTLREAEGRPLAEIAYVAYVLDEADPLKRPITFVLNGGPGASSAFLNLGAMGPKRLAFGNQGDGPSTPPVLVDNAETWLDFTDLVFIDPVGTGYSRFLQAGEDVRRRMWSVEGDIHALARFVSQYLAEAGRMTSPKVLVGESYGGFRVPKMAQELQTGHGVGVSGLVLISPVLDFALRVDSSVLPLASAARLPALAAAAMEARGQGPVTRERLAEVERYATGEYIADYLRGPRDKAAVARMVDRVTAFSGLDRGVVERLAGRIDTGTFVRELHRDKERVASLYDGAVTGFNPNPTAARSSFDDPLLDANVAPLTSAMVDYLARTLNYRVDARYYVLNREVSGRWNWGGGRSQPEAIGDLRAAMALDPKLRAVVAHGYTDIVTPYLESKLVLDQLPAFGDEGRIRLEVFPGGHMFYTRDASRAGLRDSVRPLYPTHAD</sequence>
<evidence type="ECO:0000256" key="3">
    <source>
        <dbReference type="ARBA" id="ARBA00022729"/>
    </source>
</evidence>
<keyword evidence="4" id="KW-0378">Hydrolase</keyword>
<proteinExistence type="predicted"/>
<name>A0ABT7AK04_9HYPH</name>
<evidence type="ECO:0000256" key="1">
    <source>
        <dbReference type="ARBA" id="ARBA00022645"/>
    </source>
</evidence>
<accession>A0ABT7AK04</accession>